<feature type="region of interest" description="Disordered" evidence="8">
    <location>
        <begin position="473"/>
        <end position="518"/>
    </location>
</feature>
<protein>
    <submittedName>
        <fullName evidence="11">Solute carrier family 2, member 3</fullName>
    </submittedName>
</protein>
<feature type="transmembrane region" description="Helical" evidence="9">
    <location>
        <begin position="446"/>
        <end position="465"/>
    </location>
</feature>
<dbReference type="InterPro" id="IPR036259">
    <property type="entry name" value="MFS_trans_sf"/>
</dbReference>
<feature type="transmembrane region" description="Helical" evidence="9">
    <location>
        <begin position="12"/>
        <end position="32"/>
    </location>
</feature>
<dbReference type="NCBIfam" id="TIGR00879">
    <property type="entry name" value="SP"/>
    <property type="match status" value="1"/>
</dbReference>
<keyword evidence="12" id="KW-1185">Reference proteome</keyword>
<feature type="transmembrane region" description="Helical" evidence="9">
    <location>
        <begin position="75"/>
        <end position="94"/>
    </location>
</feature>
<evidence type="ECO:0000256" key="5">
    <source>
        <dbReference type="ARBA" id="ARBA00022989"/>
    </source>
</evidence>
<keyword evidence="6 9" id="KW-0472">Membrane</keyword>
<gene>
    <name evidence="11" type="ORF">MAM1_0111c05562</name>
</gene>
<dbReference type="GO" id="GO:0016020">
    <property type="term" value="C:membrane"/>
    <property type="evidence" value="ECO:0007669"/>
    <property type="project" value="UniProtKB-SubCell"/>
</dbReference>
<evidence type="ECO:0000256" key="1">
    <source>
        <dbReference type="ARBA" id="ARBA00004141"/>
    </source>
</evidence>
<dbReference type="InterPro" id="IPR005829">
    <property type="entry name" value="Sugar_transporter_CS"/>
</dbReference>
<feature type="transmembrane region" description="Helical" evidence="9">
    <location>
        <begin position="194"/>
        <end position="215"/>
    </location>
</feature>
<name>A0A0C9LV35_9FUNG</name>
<feature type="domain" description="Major facilitator superfamily (MFS) profile" evidence="10">
    <location>
        <begin position="19"/>
        <end position="470"/>
    </location>
</feature>
<evidence type="ECO:0000256" key="2">
    <source>
        <dbReference type="ARBA" id="ARBA00010992"/>
    </source>
</evidence>
<dbReference type="InterPro" id="IPR020846">
    <property type="entry name" value="MFS_dom"/>
</dbReference>
<feature type="transmembrane region" description="Helical" evidence="9">
    <location>
        <begin position="164"/>
        <end position="188"/>
    </location>
</feature>
<feature type="transmembrane region" description="Helical" evidence="9">
    <location>
        <begin position="347"/>
        <end position="366"/>
    </location>
</feature>
<keyword evidence="5 9" id="KW-1133">Transmembrane helix</keyword>
<reference evidence="11" key="1">
    <citation type="submission" date="2014-09" db="EMBL/GenBank/DDBJ databases">
        <title>Draft genome sequence of an oleaginous Mucoromycotina fungus Mucor ambiguus NBRC6742.</title>
        <authorList>
            <person name="Takeda I."/>
            <person name="Yamane N."/>
            <person name="Morita T."/>
            <person name="Tamano K."/>
            <person name="Machida M."/>
            <person name="Baker S."/>
            <person name="Koike H."/>
        </authorList>
    </citation>
    <scope>NUCLEOTIDE SEQUENCE</scope>
    <source>
        <strain evidence="11">NBRC 6742</strain>
    </source>
</reference>
<evidence type="ECO:0000313" key="12">
    <source>
        <dbReference type="Proteomes" id="UP000053815"/>
    </source>
</evidence>
<accession>A0A0C9LV35</accession>
<dbReference type="Gene3D" id="1.20.1250.20">
    <property type="entry name" value="MFS general substrate transporter like domains"/>
    <property type="match status" value="1"/>
</dbReference>
<dbReference type="InterPro" id="IPR045263">
    <property type="entry name" value="GLUT"/>
</dbReference>
<dbReference type="GO" id="GO:0015149">
    <property type="term" value="F:hexose transmembrane transporter activity"/>
    <property type="evidence" value="ECO:0007669"/>
    <property type="project" value="TreeGrafter"/>
</dbReference>
<sequence>MSNQIKSQDMGFPMYMTVCATLAALSGFNVGWHISVPNMPEKVIMGIVNDDGSYSCLPGTEDGALPGCMPMDFPTWGYTIGAFAIGGFFGSLASKYTNVWFGRRDNIMISCGWMMIGGLLSACAINLTMYSVGRALVGFASGMCGSSVAIYVSEISTKKSRGALGSLFELFLNAGILLTQVCGRFMAFAPAWRFLWAIPTFIAAIQLACMFFFTVECPRRLCANKKYDEACATLQKLRAGADVEEEFALMLAARQREIESAQKQFTIWDIISCKDKHITWNTVIVSVIQAFNQIGGIGPMSVYSVGFFTNIFGDATLASNISLADAAVNIAATLVAVVFMHKVGRKGFMMISTGGTCIASIMMVLGSSLKNSNGQQGIGGLAIAAAIVFTGSYSMGCGVIPWMIAPELLPMHALASGSAIGNSSNWLFNFVINTIWPSLSEGLGTYSFIVFVVINFLGFLFMTFIMPETTGKDLDDHSKKEKIPDAENIVTDGTTSSQNSDSIEKNKHFDHDHVEVTN</sequence>
<dbReference type="EMBL" id="DF836400">
    <property type="protein sequence ID" value="GAN06085.1"/>
    <property type="molecule type" value="Genomic_DNA"/>
</dbReference>
<keyword evidence="3 7" id="KW-0813">Transport</keyword>
<feature type="transmembrane region" description="Helical" evidence="9">
    <location>
        <begin position="106"/>
        <end position="129"/>
    </location>
</feature>
<dbReference type="PANTHER" id="PTHR23503:SF8">
    <property type="entry name" value="FACILITATED GLUCOSE TRANSPORTER PROTEIN 1"/>
    <property type="match status" value="1"/>
</dbReference>
<evidence type="ECO:0000259" key="10">
    <source>
        <dbReference type="PROSITE" id="PS50850"/>
    </source>
</evidence>
<dbReference type="SUPFAM" id="SSF103473">
    <property type="entry name" value="MFS general substrate transporter"/>
    <property type="match status" value="1"/>
</dbReference>
<dbReference type="Pfam" id="PF00083">
    <property type="entry name" value="Sugar_tr"/>
    <property type="match status" value="1"/>
</dbReference>
<dbReference type="AlphaFoldDB" id="A0A0C9LV35"/>
<dbReference type="PANTHER" id="PTHR23503">
    <property type="entry name" value="SOLUTE CARRIER FAMILY 2"/>
    <property type="match status" value="1"/>
</dbReference>
<evidence type="ECO:0000313" key="11">
    <source>
        <dbReference type="EMBL" id="GAN06085.1"/>
    </source>
</evidence>
<dbReference type="InterPro" id="IPR005828">
    <property type="entry name" value="MFS_sugar_transport-like"/>
</dbReference>
<dbReference type="PROSITE" id="PS00217">
    <property type="entry name" value="SUGAR_TRANSPORT_2"/>
    <property type="match status" value="1"/>
</dbReference>
<keyword evidence="4 9" id="KW-0812">Transmembrane</keyword>
<feature type="compositionally biased region" description="Basic and acidic residues" evidence="8">
    <location>
        <begin position="502"/>
        <end position="518"/>
    </location>
</feature>
<comment type="similarity">
    <text evidence="2 7">Belongs to the major facilitator superfamily. Sugar transporter (TC 2.A.1.1) family.</text>
</comment>
<evidence type="ECO:0000256" key="4">
    <source>
        <dbReference type="ARBA" id="ARBA00022692"/>
    </source>
</evidence>
<evidence type="ECO:0000256" key="9">
    <source>
        <dbReference type="SAM" id="Phobius"/>
    </source>
</evidence>
<dbReference type="PROSITE" id="PS50850">
    <property type="entry name" value="MFS"/>
    <property type="match status" value="1"/>
</dbReference>
<evidence type="ECO:0000256" key="8">
    <source>
        <dbReference type="SAM" id="MobiDB-lite"/>
    </source>
</evidence>
<feature type="compositionally biased region" description="Basic and acidic residues" evidence="8">
    <location>
        <begin position="473"/>
        <end position="485"/>
    </location>
</feature>
<feature type="compositionally biased region" description="Polar residues" evidence="8">
    <location>
        <begin position="491"/>
        <end position="501"/>
    </location>
</feature>
<evidence type="ECO:0000256" key="6">
    <source>
        <dbReference type="ARBA" id="ARBA00023136"/>
    </source>
</evidence>
<dbReference type="Proteomes" id="UP000053815">
    <property type="component" value="Unassembled WGS sequence"/>
</dbReference>
<evidence type="ECO:0000256" key="7">
    <source>
        <dbReference type="RuleBase" id="RU003346"/>
    </source>
</evidence>
<evidence type="ECO:0000256" key="3">
    <source>
        <dbReference type="ARBA" id="ARBA00022448"/>
    </source>
</evidence>
<proteinExistence type="inferred from homology"/>
<feature type="transmembrane region" description="Helical" evidence="9">
    <location>
        <begin position="378"/>
        <end position="404"/>
    </location>
</feature>
<organism evidence="11">
    <name type="scientific">Mucor ambiguus</name>
    <dbReference type="NCBI Taxonomy" id="91626"/>
    <lineage>
        <taxon>Eukaryota</taxon>
        <taxon>Fungi</taxon>
        <taxon>Fungi incertae sedis</taxon>
        <taxon>Mucoromycota</taxon>
        <taxon>Mucoromycotina</taxon>
        <taxon>Mucoromycetes</taxon>
        <taxon>Mucorales</taxon>
        <taxon>Mucorineae</taxon>
        <taxon>Mucoraceae</taxon>
        <taxon>Mucor</taxon>
    </lineage>
</organism>
<dbReference type="InterPro" id="IPR003663">
    <property type="entry name" value="Sugar/inositol_transpt"/>
</dbReference>
<feature type="transmembrane region" description="Helical" evidence="9">
    <location>
        <begin position="135"/>
        <end position="152"/>
    </location>
</feature>
<dbReference type="OrthoDB" id="6612291at2759"/>
<comment type="subcellular location">
    <subcellularLocation>
        <location evidence="1">Membrane</location>
        <topology evidence="1">Multi-pass membrane protein</topology>
    </subcellularLocation>
</comment>
<dbReference type="STRING" id="91626.A0A0C9LV35"/>